<sequence>MKIINVIPSGLGAPLGWVLVAALAGGVALGWASGASGPWQISHLGELLALASESAVVEELLFRGLLLWGCLAMARRWKCPRPTGLGIVASSLAFGFLHLVPEGPLVASGADLCVAAIQAVLKVVQATLFGMVMASLVVRSPWAARSMPGCWLALVAPAVAHALFDLLYFGPLLLTGGTLPATYLTGNIADIVPLGASTLLLFLAVFVTARADERPTC</sequence>
<keyword evidence="1" id="KW-1133">Transmembrane helix</keyword>
<dbReference type="OrthoDB" id="10016330at2"/>
<dbReference type="GO" id="GO:0006508">
    <property type="term" value="P:proteolysis"/>
    <property type="evidence" value="ECO:0007669"/>
    <property type="project" value="UniProtKB-KW"/>
</dbReference>
<dbReference type="Pfam" id="PF02517">
    <property type="entry name" value="Rce1-like"/>
    <property type="match status" value="1"/>
</dbReference>
<keyword evidence="1" id="KW-0472">Membrane</keyword>
<dbReference type="InterPro" id="IPR003675">
    <property type="entry name" value="Rce1/LyrA-like_dom"/>
</dbReference>
<evidence type="ECO:0000313" key="3">
    <source>
        <dbReference type="EMBL" id="MVX60333.1"/>
    </source>
</evidence>
<comment type="caution">
    <text evidence="3">The sequence shown here is derived from an EMBL/GenBank/DDBJ whole genome shotgun (WGS) entry which is preliminary data.</text>
</comment>
<organism evidence="3 4">
    <name type="scientific">Adlercreutzia mucosicola</name>
    <dbReference type="NCBI Taxonomy" id="580026"/>
    <lineage>
        <taxon>Bacteria</taxon>
        <taxon>Bacillati</taxon>
        <taxon>Actinomycetota</taxon>
        <taxon>Coriobacteriia</taxon>
        <taxon>Eggerthellales</taxon>
        <taxon>Eggerthellaceae</taxon>
        <taxon>Adlercreutzia</taxon>
    </lineage>
</organism>
<accession>A0A6N8JKD3</accession>
<keyword evidence="1" id="KW-0812">Transmembrane</keyword>
<dbReference type="AlphaFoldDB" id="A0A6N8JKD3"/>
<evidence type="ECO:0000256" key="1">
    <source>
        <dbReference type="SAM" id="Phobius"/>
    </source>
</evidence>
<keyword evidence="3" id="KW-0482">Metalloprotease</keyword>
<reference evidence="3 4" key="1">
    <citation type="submission" date="2019-12" db="EMBL/GenBank/DDBJ databases">
        <title>Microbes associate with the intestines of laboratory mice.</title>
        <authorList>
            <person name="Navarre W."/>
            <person name="Wong E."/>
        </authorList>
    </citation>
    <scope>NUCLEOTIDE SEQUENCE [LARGE SCALE GENOMIC DNA]</scope>
    <source>
        <strain evidence="3 4">NM66_B29</strain>
    </source>
</reference>
<dbReference type="Proteomes" id="UP000463388">
    <property type="component" value="Unassembled WGS sequence"/>
</dbReference>
<dbReference type="GO" id="GO:0080120">
    <property type="term" value="P:CAAX-box protein maturation"/>
    <property type="evidence" value="ECO:0007669"/>
    <property type="project" value="UniProtKB-ARBA"/>
</dbReference>
<feature type="transmembrane region" description="Helical" evidence="1">
    <location>
        <begin position="83"/>
        <end position="100"/>
    </location>
</feature>
<gene>
    <name evidence="3" type="ORF">GKZ27_02490</name>
</gene>
<dbReference type="EMBL" id="WSRR01000003">
    <property type="protein sequence ID" value="MVX60333.1"/>
    <property type="molecule type" value="Genomic_DNA"/>
</dbReference>
<name>A0A6N8JKD3_9ACTN</name>
<dbReference type="RefSeq" id="WP_160344809.1">
    <property type="nucleotide sequence ID" value="NZ_WSRR01000003.1"/>
</dbReference>
<dbReference type="GO" id="GO:0004175">
    <property type="term" value="F:endopeptidase activity"/>
    <property type="evidence" value="ECO:0007669"/>
    <property type="project" value="UniProtKB-ARBA"/>
</dbReference>
<evidence type="ECO:0000313" key="4">
    <source>
        <dbReference type="Proteomes" id="UP000463388"/>
    </source>
</evidence>
<dbReference type="GO" id="GO:0008237">
    <property type="term" value="F:metallopeptidase activity"/>
    <property type="evidence" value="ECO:0007669"/>
    <property type="project" value="UniProtKB-KW"/>
</dbReference>
<evidence type="ECO:0000259" key="2">
    <source>
        <dbReference type="Pfam" id="PF02517"/>
    </source>
</evidence>
<feature type="domain" description="CAAX prenyl protease 2/Lysostaphin resistance protein A-like" evidence="2">
    <location>
        <begin position="47"/>
        <end position="166"/>
    </location>
</feature>
<feature type="transmembrane region" description="Helical" evidence="1">
    <location>
        <begin position="191"/>
        <end position="209"/>
    </location>
</feature>
<keyword evidence="4" id="KW-1185">Reference proteome</keyword>
<proteinExistence type="predicted"/>
<feature type="transmembrane region" description="Helical" evidence="1">
    <location>
        <begin position="12"/>
        <end position="32"/>
    </location>
</feature>
<feature type="transmembrane region" description="Helical" evidence="1">
    <location>
        <begin position="120"/>
        <end position="138"/>
    </location>
</feature>
<keyword evidence="3" id="KW-0645">Protease</keyword>
<feature type="transmembrane region" description="Helical" evidence="1">
    <location>
        <begin position="150"/>
        <end position="171"/>
    </location>
</feature>
<feature type="transmembrane region" description="Helical" evidence="1">
    <location>
        <begin position="47"/>
        <end position="71"/>
    </location>
</feature>
<keyword evidence="3" id="KW-0378">Hydrolase</keyword>
<protein>
    <submittedName>
        <fullName evidence="3">CPBP family intramembrane metalloprotease</fullName>
    </submittedName>
</protein>